<feature type="compositionally biased region" description="Basic residues" evidence="1">
    <location>
        <begin position="17"/>
        <end position="31"/>
    </location>
</feature>
<gene>
    <name evidence="2" type="ORF">PVK06_009006</name>
</gene>
<evidence type="ECO:0000313" key="2">
    <source>
        <dbReference type="EMBL" id="KAK5840127.1"/>
    </source>
</evidence>
<evidence type="ECO:0000256" key="1">
    <source>
        <dbReference type="SAM" id="MobiDB-lite"/>
    </source>
</evidence>
<accession>A0ABR0QMP9</accession>
<proteinExistence type="predicted"/>
<comment type="caution">
    <text evidence="2">The sequence shown here is derived from an EMBL/GenBank/DDBJ whole genome shotgun (WGS) entry which is preliminary data.</text>
</comment>
<dbReference type="EMBL" id="JARKNE010000003">
    <property type="protein sequence ID" value="KAK5840127.1"/>
    <property type="molecule type" value="Genomic_DNA"/>
</dbReference>
<evidence type="ECO:0000313" key="3">
    <source>
        <dbReference type="Proteomes" id="UP001358586"/>
    </source>
</evidence>
<protein>
    <submittedName>
        <fullName evidence="2">Uncharacterized protein</fullName>
    </submittedName>
</protein>
<dbReference type="Proteomes" id="UP001358586">
    <property type="component" value="Chromosome 3"/>
</dbReference>
<reference evidence="2 3" key="1">
    <citation type="submission" date="2023-03" db="EMBL/GenBank/DDBJ databases">
        <title>WGS of Gossypium arboreum.</title>
        <authorList>
            <person name="Yu D."/>
        </authorList>
    </citation>
    <scope>NUCLEOTIDE SEQUENCE [LARGE SCALE GENOMIC DNA]</scope>
    <source>
        <tissue evidence="2">Leaf</tissue>
    </source>
</reference>
<keyword evidence="3" id="KW-1185">Reference proteome</keyword>
<sequence length="67" mass="7624">MLLELPKGGGGRSSRDRPRHLIGRERRRRRDVRLDEGGRGDRNEGPRWTWRAGREDSGWAGLDTGGD</sequence>
<feature type="compositionally biased region" description="Basic and acidic residues" evidence="1">
    <location>
        <begin position="32"/>
        <end position="45"/>
    </location>
</feature>
<name>A0ABR0QMP9_GOSAR</name>
<organism evidence="2 3">
    <name type="scientific">Gossypium arboreum</name>
    <name type="common">Tree cotton</name>
    <name type="synonym">Gossypium nanking</name>
    <dbReference type="NCBI Taxonomy" id="29729"/>
    <lineage>
        <taxon>Eukaryota</taxon>
        <taxon>Viridiplantae</taxon>
        <taxon>Streptophyta</taxon>
        <taxon>Embryophyta</taxon>
        <taxon>Tracheophyta</taxon>
        <taxon>Spermatophyta</taxon>
        <taxon>Magnoliopsida</taxon>
        <taxon>eudicotyledons</taxon>
        <taxon>Gunneridae</taxon>
        <taxon>Pentapetalae</taxon>
        <taxon>rosids</taxon>
        <taxon>malvids</taxon>
        <taxon>Malvales</taxon>
        <taxon>Malvaceae</taxon>
        <taxon>Malvoideae</taxon>
        <taxon>Gossypium</taxon>
    </lineage>
</organism>
<feature type="region of interest" description="Disordered" evidence="1">
    <location>
        <begin position="1"/>
        <end position="67"/>
    </location>
</feature>